<dbReference type="Proteomes" id="UP001165590">
    <property type="component" value="Unassembled WGS sequence"/>
</dbReference>
<name>A0ABT3UWM3_9ACTN</name>
<proteinExistence type="predicted"/>
<evidence type="ECO:0008006" key="3">
    <source>
        <dbReference type="Google" id="ProtNLM"/>
    </source>
</evidence>
<organism evidence="1 2">
    <name type="scientific">Streptomyces ortus</name>
    <dbReference type="NCBI Taxonomy" id="2867268"/>
    <lineage>
        <taxon>Bacteria</taxon>
        <taxon>Bacillati</taxon>
        <taxon>Actinomycetota</taxon>
        <taxon>Actinomycetes</taxon>
        <taxon>Kitasatosporales</taxon>
        <taxon>Streptomycetaceae</taxon>
        <taxon>Streptomyces</taxon>
    </lineage>
</organism>
<keyword evidence="2" id="KW-1185">Reference proteome</keyword>
<dbReference type="RefSeq" id="WP_267025085.1">
    <property type="nucleotide sequence ID" value="NZ_JAIFZO010000002.1"/>
</dbReference>
<reference evidence="1" key="1">
    <citation type="journal article" date="2022" name="bioRxiv">
        <title>Discovery and biosynthetic assessment of Streptomyces ortus sp nov. isolated from a deep-sea sponge.</title>
        <authorList>
            <person name="Williams S.E."/>
        </authorList>
    </citation>
    <scope>NUCLEOTIDE SEQUENCE</scope>
    <source>
        <strain evidence="1">A15ISP2-DRY2</strain>
    </source>
</reference>
<accession>A0ABT3UWM3</accession>
<comment type="caution">
    <text evidence="1">The sequence shown here is derived from an EMBL/GenBank/DDBJ whole genome shotgun (WGS) entry which is preliminary data.</text>
</comment>
<evidence type="ECO:0000313" key="2">
    <source>
        <dbReference type="Proteomes" id="UP001165590"/>
    </source>
</evidence>
<gene>
    <name evidence="1" type="ORF">K3769_04150</name>
</gene>
<protein>
    <recommendedName>
        <fullName evidence="3">Minor tail protein</fullName>
    </recommendedName>
</protein>
<sequence>MTDAPDIPSAIRSLAAGVIPRGVLRFSSATTRGATLINDLAPVDGMMTLLQDVKRLDVRLDGAWVAVSVGASSWTTISLASPFTQNGNSNGTLQYRLLNISGEESLQLRGAIGRSSWPTTPNGSYVINSTALPAAVRPQTLRTVLVPCSDVASDRIALKLDVQTDGYLQVFGTGSTVKPPWIGFNGVTVSL</sequence>
<evidence type="ECO:0000313" key="1">
    <source>
        <dbReference type="EMBL" id="MCX4231982.1"/>
    </source>
</evidence>
<dbReference type="EMBL" id="JAIFZO010000002">
    <property type="protein sequence ID" value="MCX4231982.1"/>
    <property type="molecule type" value="Genomic_DNA"/>
</dbReference>